<keyword evidence="3" id="KW-1003">Cell membrane</keyword>
<protein>
    <submittedName>
        <fullName evidence="7">Multicomponent Na+:H+ antiporter subunit E</fullName>
    </submittedName>
</protein>
<dbReference type="GO" id="GO:0005886">
    <property type="term" value="C:plasma membrane"/>
    <property type="evidence" value="ECO:0007669"/>
    <property type="project" value="UniProtKB-SubCell"/>
</dbReference>
<evidence type="ECO:0000256" key="3">
    <source>
        <dbReference type="ARBA" id="ARBA00022475"/>
    </source>
</evidence>
<organism evidence="7 8">
    <name type="scientific">Nitrosomonas halophila</name>
    <dbReference type="NCBI Taxonomy" id="44576"/>
    <lineage>
        <taxon>Bacteria</taxon>
        <taxon>Pseudomonadati</taxon>
        <taxon>Pseudomonadota</taxon>
        <taxon>Betaproteobacteria</taxon>
        <taxon>Nitrosomonadales</taxon>
        <taxon>Nitrosomonadaceae</taxon>
        <taxon>Nitrosomonas</taxon>
    </lineage>
</organism>
<keyword evidence="6" id="KW-0472">Membrane</keyword>
<dbReference type="GO" id="GO:0008324">
    <property type="term" value="F:monoatomic cation transmembrane transporter activity"/>
    <property type="evidence" value="ECO:0007669"/>
    <property type="project" value="InterPro"/>
</dbReference>
<dbReference type="PANTHER" id="PTHR34584">
    <property type="entry name" value="NA(+)/H(+) ANTIPORTER SUBUNIT E1"/>
    <property type="match status" value="1"/>
</dbReference>
<keyword evidence="8" id="KW-1185">Reference proteome</keyword>
<reference evidence="7 8" key="1">
    <citation type="submission" date="2016-10" db="EMBL/GenBank/DDBJ databases">
        <authorList>
            <person name="de Groot N.N."/>
        </authorList>
    </citation>
    <scope>NUCLEOTIDE SEQUENCE [LARGE SCALE GENOMIC DNA]</scope>
    <source>
        <strain evidence="7 8">Nm1</strain>
    </source>
</reference>
<proteinExistence type="inferred from homology"/>
<evidence type="ECO:0000256" key="4">
    <source>
        <dbReference type="ARBA" id="ARBA00022692"/>
    </source>
</evidence>
<dbReference type="RefSeq" id="WP_090413409.1">
    <property type="nucleotide sequence ID" value="NZ_FNOY01000019.1"/>
</dbReference>
<dbReference type="InterPro" id="IPR002758">
    <property type="entry name" value="Cation_antiport_E"/>
</dbReference>
<keyword evidence="5" id="KW-1133">Transmembrane helix</keyword>
<dbReference type="STRING" id="44576.SAMN05421881_101910"/>
<dbReference type="AlphaFoldDB" id="A0A1H3HAI0"/>
<comment type="similarity">
    <text evidence="2">Belongs to the CPA3 antiporters (TC 2.A.63) subunit E family.</text>
</comment>
<dbReference type="PANTHER" id="PTHR34584:SF1">
    <property type="entry name" value="NA(+)_H(+) ANTIPORTER SUBUNIT E1"/>
    <property type="match status" value="1"/>
</dbReference>
<dbReference type="OrthoDB" id="1492952at2"/>
<sequence>MILSLVLRGSVFALLWWALTEGNFDAWWLGGILVMAATEISRRLIPARTWPLMGLLRFIPFFIERSLISCVDVAWRALRPGLHIDPALVRYPLRLPEGFPRIFMANVVSLLPGTLAAELEGSDLFVHVLDGRSNYWRELTQLEQRVAQLSGVCLHAIPGTASRQDGS</sequence>
<evidence type="ECO:0000313" key="7">
    <source>
        <dbReference type="EMBL" id="SDY12506.1"/>
    </source>
</evidence>
<keyword evidence="4" id="KW-0812">Transmembrane</keyword>
<evidence type="ECO:0000256" key="5">
    <source>
        <dbReference type="ARBA" id="ARBA00022989"/>
    </source>
</evidence>
<name>A0A1H3HAI0_9PROT</name>
<dbReference type="EMBL" id="FNOY01000019">
    <property type="protein sequence ID" value="SDY12506.1"/>
    <property type="molecule type" value="Genomic_DNA"/>
</dbReference>
<accession>A0A1H3HAI0</accession>
<dbReference type="Proteomes" id="UP000198640">
    <property type="component" value="Unassembled WGS sequence"/>
</dbReference>
<dbReference type="Pfam" id="PF01899">
    <property type="entry name" value="MNHE"/>
    <property type="match status" value="1"/>
</dbReference>
<evidence type="ECO:0000256" key="1">
    <source>
        <dbReference type="ARBA" id="ARBA00004651"/>
    </source>
</evidence>
<evidence type="ECO:0000256" key="6">
    <source>
        <dbReference type="ARBA" id="ARBA00023136"/>
    </source>
</evidence>
<comment type="subcellular location">
    <subcellularLocation>
        <location evidence="1">Cell membrane</location>
        <topology evidence="1">Multi-pass membrane protein</topology>
    </subcellularLocation>
</comment>
<evidence type="ECO:0000256" key="2">
    <source>
        <dbReference type="ARBA" id="ARBA00006228"/>
    </source>
</evidence>
<gene>
    <name evidence="7" type="ORF">SAMN05421881_101910</name>
</gene>
<evidence type="ECO:0000313" key="8">
    <source>
        <dbReference type="Proteomes" id="UP000198640"/>
    </source>
</evidence>